<evidence type="ECO:0000256" key="6">
    <source>
        <dbReference type="PIRSR" id="PIRSR036894-2"/>
    </source>
</evidence>
<dbReference type="Gene3D" id="2.60.120.10">
    <property type="entry name" value="Jelly Rolls"/>
    <property type="match status" value="2"/>
</dbReference>
<protein>
    <recommendedName>
        <fullName evidence="3">Phosphohexomutase</fullName>
    </recommendedName>
    <alternativeName>
        <fullName evidence="4">Phosphomannose isomerase</fullName>
    </alternativeName>
</protein>
<evidence type="ECO:0000256" key="1">
    <source>
        <dbReference type="ARBA" id="ARBA00022723"/>
    </source>
</evidence>
<comment type="cofactor">
    <cofactor evidence="5">
        <name>Zn(2+)</name>
        <dbReference type="ChEBI" id="CHEBI:29105"/>
    </cofactor>
    <text evidence="5">Binds 1 zinc ion per subunit.</text>
</comment>
<feature type="domain" description="Mannose-6-phosphate isomerase cupin" evidence="8">
    <location>
        <begin position="236"/>
        <end position="307"/>
    </location>
</feature>
<evidence type="ECO:0000259" key="7">
    <source>
        <dbReference type="Pfam" id="PF20511"/>
    </source>
</evidence>
<evidence type="ECO:0000256" key="3">
    <source>
        <dbReference type="ARBA" id="ARBA00029741"/>
    </source>
</evidence>
<gene>
    <name evidence="9" type="ORF">H9849_08655</name>
</gene>
<dbReference type="SUPFAM" id="SSF51182">
    <property type="entry name" value="RmlC-like cupins"/>
    <property type="match status" value="1"/>
</dbReference>
<dbReference type="Proteomes" id="UP000886805">
    <property type="component" value="Unassembled WGS sequence"/>
</dbReference>
<dbReference type="PIRSF" id="PIRSF036894">
    <property type="entry name" value="PMI_Firm_short"/>
    <property type="match status" value="1"/>
</dbReference>
<dbReference type="Pfam" id="PF21621">
    <property type="entry name" value="MPI_cupin_dom"/>
    <property type="match status" value="1"/>
</dbReference>
<dbReference type="InterPro" id="IPR011051">
    <property type="entry name" value="RmlC_Cupin_sf"/>
</dbReference>
<dbReference type="GO" id="GO:0005975">
    <property type="term" value="P:carbohydrate metabolic process"/>
    <property type="evidence" value="ECO:0007669"/>
    <property type="project" value="InterPro"/>
</dbReference>
<feature type="binding site" evidence="5">
    <location>
        <position position="116"/>
    </location>
    <ligand>
        <name>Zn(2+)</name>
        <dbReference type="ChEBI" id="CHEBI:29105"/>
    </ligand>
</feature>
<evidence type="ECO:0000313" key="10">
    <source>
        <dbReference type="Proteomes" id="UP000886805"/>
    </source>
</evidence>
<proteinExistence type="predicted"/>
<evidence type="ECO:0000259" key="8">
    <source>
        <dbReference type="Pfam" id="PF21621"/>
    </source>
</evidence>
<dbReference type="InterPro" id="IPR014710">
    <property type="entry name" value="RmlC-like_jellyroll"/>
</dbReference>
<keyword evidence="9" id="KW-0413">Isomerase</keyword>
<dbReference type="AlphaFoldDB" id="A0A9D2BF17"/>
<evidence type="ECO:0000256" key="5">
    <source>
        <dbReference type="PIRSR" id="PIRSR036894-1"/>
    </source>
</evidence>
<feature type="domain" description="Phosphomannose isomerase type I catalytic" evidence="7">
    <location>
        <begin position="3"/>
        <end position="105"/>
    </location>
</feature>
<dbReference type="Pfam" id="PF20511">
    <property type="entry name" value="PMI_typeI_cat"/>
    <property type="match status" value="1"/>
</dbReference>
<dbReference type="PANTHER" id="PTHR42742">
    <property type="entry name" value="TRANSCRIPTIONAL REPRESSOR MPRA"/>
    <property type="match status" value="1"/>
</dbReference>
<dbReference type="InterPro" id="IPR014628">
    <property type="entry name" value="Man6P_isomerase_Firm_short"/>
</dbReference>
<dbReference type="InterPro" id="IPR051804">
    <property type="entry name" value="Carb_Metab_Reg_Kinase/Isom"/>
</dbReference>
<dbReference type="InterPro" id="IPR046457">
    <property type="entry name" value="PMI_typeI_cat"/>
</dbReference>
<name>A0A9D2BF17_9FIRM</name>
<dbReference type="CDD" id="cd07010">
    <property type="entry name" value="cupin_PMI_type_I_N_bac"/>
    <property type="match status" value="1"/>
</dbReference>
<feature type="binding site" evidence="5">
    <location>
        <position position="99"/>
    </location>
    <ligand>
        <name>Zn(2+)</name>
        <dbReference type="ChEBI" id="CHEBI:29105"/>
    </ligand>
</feature>
<dbReference type="GO" id="GO:0008270">
    <property type="term" value="F:zinc ion binding"/>
    <property type="evidence" value="ECO:0007669"/>
    <property type="project" value="InterPro"/>
</dbReference>
<keyword evidence="2 5" id="KW-0862">Zinc</keyword>
<accession>A0A9D2BF17</accession>
<dbReference type="EMBL" id="DXEQ01000259">
    <property type="protein sequence ID" value="HIX73077.1"/>
    <property type="molecule type" value="Genomic_DNA"/>
</dbReference>
<evidence type="ECO:0000313" key="9">
    <source>
        <dbReference type="EMBL" id="HIX73077.1"/>
    </source>
</evidence>
<feature type="binding site" evidence="5">
    <location>
        <position position="174"/>
    </location>
    <ligand>
        <name>Zn(2+)</name>
        <dbReference type="ChEBI" id="CHEBI:29105"/>
    </ligand>
</feature>
<sequence length="317" mass="35291">MAILKLKPSGKDYIWGGRRLADEYGKEIHGDILAETWELSCHPDGPSYITNGQDAGKTLQQYIEENGRQVLGTNCSRFEDFPILVKFIDAQDNLSIQVHPDNRYALEHEGQYGKTEMWYVMDAEEGAFLYHGFEEEISREEFARRIEEDTLLEVLHKVPVHKGDVLFIEAGTIHAIGRGILVAEIQQNSNVTYRVYDYGRVGKDGKKRELHVDKALDVTKRAPVTKDASHYPHIADCDYFTVDKLNLNGGTMESMGGVVTEESFLSLLVLDGEGILINGDEAVSFKKGDSIFLPAGSGAYTVKGVCDGLITTIRAQA</sequence>
<feature type="active site" evidence="6">
    <location>
        <position position="194"/>
    </location>
</feature>
<keyword evidence="1 5" id="KW-0479">Metal-binding</keyword>
<dbReference type="PANTHER" id="PTHR42742:SF3">
    <property type="entry name" value="FRUCTOKINASE"/>
    <property type="match status" value="1"/>
</dbReference>
<evidence type="ECO:0000256" key="4">
    <source>
        <dbReference type="ARBA" id="ARBA00030762"/>
    </source>
</evidence>
<comment type="caution">
    <text evidence="9">The sequence shown here is derived from an EMBL/GenBank/DDBJ whole genome shotgun (WGS) entry which is preliminary data.</text>
</comment>
<reference evidence="9" key="2">
    <citation type="submission" date="2021-04" db="EMBL/GenBank/DDBJ databases">
        <authorList>
            <person name="Gilroy R."/>
        </authorList>
    </citation>
    <scope>NUCLEOTIDE SEQUENCE</scope>
    <source>
        <strain evidence="9">ChiSxjej3B15-1167</strain>
    </source>
</reference>
<reference evidence="9" key="1">
    <citation type="journal article" date="2021" name="PeerJ">
        <title>Extensive microbial diversity within the chicken gut microbiome revealed by metagenomics and culture.</title>
        <authorList>
            <person name="Gilroy R."/>
            <person name="Ravi A."/>
            <person name="Getino M."/>
            <person name="Pursley I."/>
            <person name="Horton D.L."/>
            <person name="Alikhan N.F."/>
            <person name="Baker D."/>
            <person name="Gharbi K."/>
            <person name="Hall N."/>
            <person name="Watson M."/>
            <person name="Adriaenssens E.M."/>
            <person name="Foster-Nyarko E."/>
            <person name="Jarju S."/>
            <person name="Secka A."/>
            <person name="Antonio M."/>
            <person name="Oren A."/>
            <person name="Chaudhuri R.R."/>
            <person name="La Ragione R."/>
            <person name="Hildebrand F."/>
            <person name="Pallen M.J."/>
        </authorList>
    </citation>
    <scope>NUCLEOTIDE SEQUENCE</scope>
    <source>
        <strain evidence="9">ChiSxjej3B15-1167</strain>
    </source>
</reference>
<dbReference type="InterPro" id="IPR049071">
    <property type="entry name" value="MPI_cupin_dom"/>
</dbReference>
<dbReference type="GO" id="GO:0004476">
    <property type="term" value="F:mannose-6-phosphate isomerase activity"/>
    <property type="evidence" value="ECO:0007669"/>
    <property type="project" value="InterPro"/>
</dbReference>
<evidence type="ECO:0000256" key="2">
    <source>
        <dbReference type="ARBA" id="ARBA00022833"/>
    </source>
</evidence>
<organism evidence="9 10">
    <name type="scientific">Candidatus Anaerobutyricum stercoripullorum</name>
    <dbReference type="NCBI Taxonomy" id="2838456"/>
    <lineage>
        <taxon>Bacteria</taxon>
        <taxon>Bacillati</taxon>
        <taxon>Bacillota</taxon>
        <taxon>Clostridia</taxon>
        <taxon>Lachnospirales</taxon>
        <taxon>Lachnospiraceae</taxon>
        <taxon>Anaerobutyricum</taxon>
    </lineage>
</organism>